<name>A0A5C6FEL1_9BACT</name>
<dbReference type="AlphaFoldDB" id="A0A5C6FEL1"/>
<evidence type="ECO:0008006" key="4">
    <source>
        <dbReference type="Google" id="ProtNLM"/>
    </source>
</evidence>
<dbReference type="Proteomes" id="UP000318288">
    <property type="component" value="Unassembled WGS sequence"/>
</dbReference>
<evidence type="ECO:0000256" key="1">
    <source>
        <dbReference type="SAM" id="SignalP"/>
    </source>
</evidence>
<protein>
    <recommendedName>
        <fullName evidence="4">PEP-CTERM protein-sorting domain-containing protein</fullName>
    </recommendedName>
</protein>
<comment type="caution">
    <text evidence="2">The sequence shown here is derived from an EMBL/GenBank/DDBJ whole genome shotgun (WGS) entry which is preliminary data.</text>
</comment>
<gene>
    <name evidence="2" type="ORF">Poly51_02040</name>
</gene>
<keyword evidence="3" id="KW-1185">Reference proteome</keyword>
<accession>A0A5C6FEL1</accession>
<dbReference type="OrthoDB" id="9162127at2"/>
<feature type="chain" id="PRO_5023033517" description="PEP-CTERM protein-sorting domain-containing protein" evidence="1">
    <location>
        <begin position="27"/>
        <end position="212"/>
    </location>
</feature>
<dbReference type="RefSeq" id="WP_146453490.1">
    <property type="nucleotide sequence ID" value="NZ_SJPW01000001.1"/>
</dbReference>
<feature type="signal peptide" evidence="1">
    <location>
        <begin position="1"/>
        <end position="26"/>
    </location>
</feature>
<reference evidence="2 3" key="1">
    <citation type="submission" date="2019-02" db="EMBL/GenBank/DDBJ databases">
        <title>Deep-cultivation of Planctomycetes and their phenomic and genomic characterization uncovers novel biology.</title>
        <authorList>
            <person name="Wiegand S."/>
            <person name="Jogler M."/>
            <person name="Boedeker C."/>
            <person name="Pinto D."/>
            <person name="Vollmers J."/>
            <person name="Rivas-Marin E."/>
            <person name="Kohn T."/>
            <person name="Peeters S.H."/>
            <person name="Heuer A."/>
            <person name="Rast P."/>
            <person name="Oberbeckmann S."/>
            <person name="Bunk B."/>
            <person name="Jeske O."/>
            <person name="Meyerdierks A."/>
            <person name="Storesund J.E."/>
            <person name="Kallscheuer N."/>
            <person name="Luecker S."/>
            <person name="Lage O.M."/>
            <person name="Pohl T."/>
            <person name="Merkel B.J."/>
            <person name="Hornburger P."/>
            <person name="Mueller R.-W."/>
            <person name="Bruemmer F."/>
            <person name="Labrenz M."/>
            <person name="Spormann A.M."/>
            <person name="Op Den Camp H."/>
            <person name="Overmann J."/>
            <person name="Amann R."/>
            <person name="Jetten M.S.M."/>
            <person name="Mascher T."/>
            <person name="Medema M.H."/>
            <person name="Devos D.P."/>
            <person name="Kaster A.-K."/>
            <person name="Ovreas L."/>
            <person name="Rohde M."/>
            <person name="Galperin M.Y."/>
            <person name="Jogler C."/>
        </authorList>
    </citation>
    <scope>NUCLEOTIDE SEQUENCE [LARGE SCALE GENOMIC DNA]</scope>
    <source>
        <strain evidence="2 3">Poly51</strain>
    </source>
</reference>
<proteinExistence type="predicted"/>
<dbReference type="EMBL" id="SJPW01000001">
    <property type="protein sequence ID" value="TWU59931.1"/>
    <property type="molecule type" value="Genomic_DNA"/>
</dbReference>
<organism evidence="2 3">
    <name type="scientific">Rubripirellula tenax</name>
    <dbReference type="NCBI Taxonomy" id="2528015"/>
    <lineage>
        <taxon>Bacteria</taxon>
        <taxon>Pseudomonadati</taxon>
        <taxon>Planctomycetota</taxon>
        <taxon>Planctomycetia</taxon>
        <taxon>Pirellulales</taxon>
        <taxon>Pirellulaceae</taxon>
        <taxon>Rubripirellula</taxon>
    </lineage>
</organism>
<keyword evidence="1" id="KW-0732">Signal</keyword>
<evidence type="ECO:0000313" key="2">
    <source>
        <dbReference type="EMBL" id="TWU59931.1"/>
    </source>
</evidence>
<sequence precursor="true">MSCIFRNLRVSFAVLAVFAGAMDSSAAIVISVGAARSTNVDLGPAGAGKQIDFFIGQDAASSDLVAGAVADFILAGGLIVDPPGQVGSISGTAADPFFGSGNLSTSTINFSSSSQFLINQEFTNAAQVLPEVGSSARWFVLDLDTTGLADGTYAIELVSPDGSFLSSVGGLISANNNLSFTVSPVPEPSSVAMFAYLSVAAGWRFSRRKRTA</sequence>
<evidence type="ECO:0000313" key="3">
    <source>
        <dbReference type="Proteomes" id="UP000318288"/>
    </source>
</evidence>